<dbReference type="SFLD" id="SFLDG01129">
    <property type="entry name" value="C1.5:_HAD__Beta-PGM__Phosphata"/>
    <property type="match status" value="1"/>
</dbReference>
<comment type="similarity">
    <text evidence="2">Belongs to the HAD-like hydrolase superfamily. CbbY/CbbZ/Gph/YieH family.</text>
</comment>
<dbReference type="SUPFAM" id="SSF56784">
    <property type="entry name" value="HAD-like"/>
    <property type="match status" value="1"/>
</dbReference>
<evidence type="ECO:0000256" key="3">
    <source>
        <dbReference type="ARBA" id="ARBA00022723"/>
    </source>
</evidence>
<keyword evidence="7" id="KW-1185">Reference proteome</keyword>
<comment type="caution">
    <text evidence="6">The sequence shown here is derived from an EMBL/GenBank/DDBJ whole genome shotgun (WGS) entry which is preliminary data.</text>
</comment>
<evidence type="ECO:0000256" key="5">
    <source>
        <dbReference type="ARBA" id="ARBA00023277"/>
    </source>
</evidence>
<evidence type="ECO:0000256" key="4">
    <source>
        <dbReference type="ARBA" id="ARBA00022842"/>
    </source>
</evidence>
<dbReference type="SFLD" id="SFLDS00003">
    <property type="entry name" value="Haloacid_Dehalogenase"/>
    <property type="match status" value="1"/>
</dbReference>
<dbReference type="NCBIfam" id="TIGR01509">
    <property type="entry name" value="HAD-SF-IA-v3"/>
    <property type="match status" value="1"/>
</dbReference>
<dbReference type="InterPro" id="IPR036412">
    <property type="entry name" value="HAD-like_sf"/>
</dbReference>
<evidence type="ECO:0000313" key="7">
    <source>
        <dbReference type="Proteomes" id="UP000198506"/>
    </source>
</evidence>
<dbReference type="GO" id="GO:0003824">
    <property type="term" value="F:catalytic activity"/>
    <property type="evidence" value="ECO:0007669"/>
    <property type="project" value="UniProtKB-ARBA"/>
</dbReference>
<dbReference type="PANTHER" id="PTHR46193:SF18">
    <property type="entry name" value="HEXITOL PHOSPHATASE B"/>
    <property type="match status" value="1"/>
</dbReference>
<dbReference type="InterPro" id="IPR023198">
    <property type="entry name" value="PGP-like_dom2"/>
</dbReference>
<keyword evidence="5" id="KW-0119">Carbohydrate metabolism</keyword>
<dbReference type="Gene3D" id="3.40.50.1000">
    <property type="entry name" value="HAD superfamily/HAD-like"/>
    <property type="match status" value="1"/>
</dbReference>
<dbReference type="InterPro" id="IPR023214">
    <property type="entry name" value="HAD_sf"/>
</dbReference>
<dbReference type="EMBL" id="FOZN01000004">
    <property type="protein sequence ID" value="SFS18263.1"/>
    <property type="molecule type" value="Genomic_DNA"/>
</dbReference>
<dbReference type="InterPro" id="IPR051600">
    <property type="entry name" value="Beta-PGM-like"/>
</dbReference>
<dbReference type="GO" id="GO:0046872">
    <property type="term" value="F:metal ion binding"/>
    <property type="evidence" value="ECO:0007669"/>
    <property type="project" value="UniProtKB-KW"/>
</dbReference>
<sequence length="232" mass="24258">MTSPTPDAVSRALDAVLFDMDGTLIDTEPQWMAAEARLAAEHGIPWGSAEAEALVGVDLWDGARVFIAKGVPLDEDAIVARLVGEVLSALGDELPVRPGALELLRALLDAEVPVALVTMSTREIVDRVEAALAERLGRAPFTVTVAGDECTEGKPHPEPYLQALRMLGVSAERSVAIEDSLHGARSALAAGLTTIGVPHAVDISQLPGIVHWPSLASRSVAEVAASIGEARA</sequence>
<dbReference type="RefSeq" id="WP_092919387.1">
    <property type="nucleotide sequence ID" value="NZ_FOZN01000004.1"/>
</dbReference>
<gene>
    <name evidence="6" type="ORF">SAMN04487783_2588</name>
</gene>
<keyword evidence="3" id="KW-0479">Metal-binding</keyword>
<organism evidence="6 7">
    <name type="scientific">Agrococcus baldri</name>
    <dbReference type="NCBI Taxonomy" id="153730"/>
    <lineage>
        <taxon>Bacteria</taxon>
        <taxon>Bacillati</taxon>
        <taxon>Actinomycetota</taxon>
        <taxon>Actinomycetes</taxon>
        <taxon>Micrococcales</taxon>
        <taxon>Microbacteriaceae</taxon>
        <taxon>Agrococcus</taxon>
    </lineage>
</organism>
<proteinExistence type="inferred from homology"/>
<comment type="cofactor">
    <cofactor evidence="1">
        <name>Mg(2+)</name>
        <dbReference type="ChEBI" id="CHEBI:18420"/>
    </cofactor>
</comment>
<dbReference type="Gene3D" id="1.10.150.240">
    <property type="entry name" value="Putative phosphatase, domain 2"/>
    <property type="match status" value="1"/>
</dbReference>
<reference evidence="6 7" key="1">
    <citation type="submission" date="2016-10" db="EMBL/GenBank/DDBJ databases">
        <authorList>
            <person name="Varghese N."/>
            <person name="Submissions S."/>
        </authorList>
    </citation>
    <scope>NUCLEOTIDE SEQUENCE [LARGE SCALE GENOMIC DNA]</scope>
    <source>
        <strain evidence="6 7">IAM 15147</strain>
    </source>
</reference>
<dbReference type="AlphaFoldDB" id="A0AA94HPB1"/>
<protein>
    <submittedName>
        <fullName evidence="6">Haloacid dehalogenase superfamily, subfamily IA, variant 3 with third motif having DD or ED</fullName>
    </submittedName>
</protein>
<evidence type="ECO:0000256" key="2">
    <source>
        <dbReference type="ARBA" id="ARBA00006171"/>
    </source>
</evidence>
<dbReference type="Proteomes" id="UP000198506">
    <property type="component" value="Unassembled WGS sequence"/>
</dbReference>
<dbReference type="InterPro" id="IPR006439">
    <property type="entry name" value="HAD-SF_hydro_IA"/>
</dbReference>
<dbReference type="PANTHER" id="PTHR46193">
    <property type="entry name" value="6-PHOSPHOGLUCONATE PHOSPHATASE"/>
    <property type="match status" value="1"/>
</dbReference>
<name>A0AA94HPB1_9MICO</name>
<dbReference type="CDD" id="cd07505">
    <property type="entry name" value="HAD_BPGM-like"/>
    <property type="match status" value="1"/>
</dbReference>
<keyword evidence="4" id="KW-0460">Magnesium</keyword>
<accession>A0AA94HPB1</accession>
<evidence type="ECO:0000256" key="1">
    <source>
        <dbReference type="ARBA" id="ARBA00001946"/>
    </source>
</evidence>
<dbReference type="Pfam" id="PF00702">
    <property type="entry name" value="Hydrolase"/>
    <property type="match status" value="1"/>
</dbReference>
<evidence type="ECO:0000313" key="6">
    <source>
        <dbReference type="EMBL" id="SFS18263.1"/>
    </source>
</evidence>